<evidence type="ECO:0000313" key="2">
    <source>
        <dbReference type="EMBL" id="KAJ8871792.1"/>
    </source>
</evidence>
<name>A0ABQ9GIE0_9NEOP</name>
<dbReference type="Proteomes" id="UP001159363">
    <property type="component" value="Chromosome 11"/>
</dbReference>
<organism evidence="2 3">
    <name type="scientific">Dryococelus australis</name>
    <dbReference type="NCBI Taxonomy" id="614101"/>
    <lineage>
        <taxon>Eukaryota</taxon>
        <taxon>Metazoa</taxon>
        <taxon>Ecdysozoa</taxon>
        <taxon>Arthropoda</taxon>
        <taxon>Hexapoda</taxon>
        <taxon>Insecta</taxon>
        <taxon>Pterygota</taxon>
        <taxon>Neoptera</taxon>
        <taxon>Polyneoptera</taxon>
        <taxon>Phasmatodea</taxon>
        <taxon>Verophasmatodea</taxon>
        <taxon>Anareolatae</taxon>
        <taxon>Phasmatidae</taxon>
        <taxon>Eurycanthinae</taxon>
        <taxon>Dryococelus</taxon>
    </lineage>
</organism>
<dbReference type="EMBL" id="JARBHB010000012">
    <property type="protein sequence ID" value="KAJ8871792.1"/>
    <property type="molecule type" value="Genomic_DNA"/>
</dbReference>
<feature type="region of interest" description="Disordered" evidence="1">
    <location>
        <begin position="95"/>
        <end position="116"/>
    </location>
</feature>
<comment type="caution">
    <text evidence="2">The sequence shown here is derived from an EMBL/GenBank/DDBJ whole genome shotgun (WGS) entry which is preliminary data.</text>
</comment>
<proteinExistence type="predicted"/>
<evidence type="ECO:0000313" key="3">
    <source>
        <dbReference type="Proteomes" id="UP001159363"/>
    </source>
</evidence>
<keyword evidence="3" id="KW-1185">Reference proteome</keyword>
<reference evidence="2 3" key="1">
    <citation type="submission" date="2023-02" db="EMBL/GenBank/DDBJ databases">
        <title>LHISI_Scaffold_Assembly.</title>
        <authorList>
            <person name="Stuart O.P."/>
            <person name="Cleave R."/>
            <person name="Magrath M.J.L."/>
            <person name="Mikheyev A.S."/>
        </authorList>
    </citation>
    <scope>NUCLEOTIDE SEQUENCE [LARGE SCALE GENOMIC DNA]</scope>
    <source>
        <strain evidence="2">Daus_M_001</strain>
        <tissue evidence="2">Leg muscle</tissue>
    </source>
</reference>
<gene>
    <name evidence="2" type="ORF">PR048_028132</name>
</gene>
<protein>
    <submittedName>
        <fullName evidence="2">Uncharacterized protein</fullName>
    </submittedName>
</protein>
<accession>A0ABQ9GIE0</accession>
<sequence length="441" mass="48811">MEKMVDYYGGGPRSTLASRRCTAALYHDSREEHGSTPIGISAPLTSIGEAWTSVRRFSRPSPPSPAEGKTFLTPVLTLLGFAPRRMRRRRQLPTCTCPARAQPVSETENPAGKRLRGTRAIPPPLPAHHFQATCRSATVWPAREGPACTVGPARQFPLPLLLLANIPVCGPHYYDGRPTGKCNRSCWSGHHVAPDTLTVLSNVHYWLVSETPTIVRSAGSFSGNATVRVTFGRVEVFWDFRAPYRVPAAQVLPAVSRMPGNKDKRANCIARMKFDIHSLYTTTKHLRRWGRREPDSIPGVVAPGFSHVGIVPGDATGLQVFSGTSRFSCPSIPALFYTRLISPASALDTSMLRPSQISLPSYPEILISLEFSACFCMLLRGKVGILLAWLMRLSALFGNMLAKRRLEKWREFGGGRRKKNKLWGRKKRKCVRAKIEGKGIE</sequence>
<evidence type="ECO:0000256" key="1">
    <source>
        <dbReference type="SAM" id="MobiDB-lite"/>
    </source>
</evidence>